<reference evidence="2" key="1">
    <citation type="journal article" date="2019" name="Int. J. Syst. Evol. Microbiol.">
        <title>The Global Catalogue of Microorganisms (GCM) 10K type strain sequencing project: providing services to taxonomists for standard genome sequencing and annotation.</title>
        <authorList>
            <consortium name="The Broad Institute Genomics Platform"/>
            <consortium name="The Broad Institute Genome Sequencing Center for Infectious Disease"/>
            <person name="Wu L."/>
            <person name="Ma J."/>
        </authorList>
    </citation>
    <scope>NUCLEOTIDE SEQUENCE [LARGE SCALE GENOMIC DNA]</scope>
    <source>
        <strain evidence="2">CCUG 52468</strain>
    </source>
</reference>
<evidence type="ECO:0000313" key="1">
    <source>
        <dbReference type="EMBL" id="MFD1164643.1"/>
    </source>
</evidence>
<protein>
    <submittedName>
        <fullName evidence="1">Uncharacterized protein</fullName>
    </submittedName>
</protein>
<comment type="caution">
    <text evidence="1">The sequence shown here is derived from an EMBL/GenBank/DDBJ whole genome shotgun (WGS) entry which is preliminary data.</text>
</comment>
<evidence type="ECO:0000313" key="2">
    <source>
        <dbReference type="Proteomes" id="UP001597205"/>
    </source>
</evidence>
<accession>A0ABW3RHW6</accession>
<organism evidence="1 2">
    <name type="scientific">Sphingobacterium daejeonense</name>
    <dbReference type="NCBI Taxonomy" id="371142"/>
    <lineage>
        <taxon>Bacteria</taxon>
        <taxon>Pseudomonadati</taxon>
        <taxon>Bacteroidota</taxon>
        <taxon>Sphingobacteriia</taxon>
        <taxon>Sphingobacteriales</taxon>
        <taxon>Sphingobacteriaceae</taxon>
        <taxon>Sphingobacterium</taxon>
    </lineage>
</organism>
<dbReference type="Proteomes" id="UP001597205">
    <property type="component" value="Unassembled WGS sequence"/>
</dbReference>
<dbReference type="EMBL" id="JBHTKY010000002">
    <property type="protein sequence ID" value="MFD1164643.1"/>
    <property type="molecule type" value="Genomic_DNA"/>
</dbReference>
<proteinExistence type="predicted"/>
<gene>
    <name evidence="1" type="ORF">ACFQ2C_03390</name>
</gene>
<name>A0ABW3RHW6_9SPHI</name>
<keyword evidence="2" id="KW-1185">Reference proteome</keyword>
<dbReference type="RefSeq" id="WP_380894734.1">
    <property type="nucleotide sequence ID" value="NZ_JBHTKY010000002.1"/>
</dbReference>
<sequence>MSYHAIENLVESTILIIERSNLSIEEQRNLIYNLYQFQNRFDTSYTTLRCFSFLEKIGYIKKLPVDQHPDYKSDPEYFASIEENWIPSNIDQADEGDVVFYEDGFIFPEYGSDTWKRLVEEGKWSEAKEEPQEIPVLNLISTGIELAEKYKDKSLMHDFYLAFLNAFFEFDISSEDGIPKYFEDWTNNGELLKLRELFIQHSLLSIKKKETEFEVPSRTNELGGFPTPDEKAKIEFLMDSKKTVDKIYTSYLKNKKSLENIAENVPTVENYVNQKIESSDYSFLSYEVSDDLNTHKWLCFKDVKTKVSNSRIFNNITLDVEFSSIFIDTYVQYDLLMKWQNVATSTKIENAHFKTSLFELIPYDKEFEKKLNVWGLWLLPLKSKDQAVIKSLNEFFTIADNLDGAYLAKIETEFPEKFFSKPYQYYIDIFESEEPIEDFILIKNLYSISLLFIYKLVGEGKLKEALEINNQMEERLSDHFRESIPWYKKHYLPYIKAIKKGQKPELPQFFQRN</sequence>